<keyword evidence="2" id="KW-0472">Membrane</keyword>
<dbReference type="Proteomes" id="UP001597297">
    <property type="component" value="Unassembled WGS sequence"/>
</dbReference>
<feature type="compositionally biased region" description="Low complexity" evidence="1">
    <location>
        <begin position="58"/>
        <end position="68"/>
    </location>
</feature>
<sequence>MHSQLWTIVGASGLSLIAGYFIGNTQGPKLSQSQTAIEQSSHSHTAASYIERQSNNLSSSKHTSLPSSARGRAELAIHHAKAKLDESGNMMMDFGTFAEVWSTVDSLSSEELHLALQSLEGEPEMDQSAMMLRMMLLSKWGETNGQAAAEYALSQQEGSMRNGMSLMGCMAAWIKVDPVAAEAWYEKNQDSFKGGMFGRGNIKSMFVRGLAKRDLDAAFKKIDFSKTSERNAAVQTVASLVAEEDLRDKVVAKVLSLEDAQLKQKMFERMIGTLSFHDINTATELLDQLKETDPENIKKYQERLLSGMRRLDPEKAIEYAQTEITDPKERVKELRSSFAQFAESDAPAAQAWLDQQSFEDKDAFYQRASSNQRWQNPDKAMEWALKIGDDDKRTDEVVNVYKRWTEEHEAGAQLWLNTLDEESQAAILESIEEN</sequence>
<evidence type="ECO:0000256" key="1">
    <source>
        <dbReference type="SAM" id="MobiDB-lite"/>
    </source>
</evidence>
<protein>
    <recommendedName>
        <fullName evidence="5">HEAT repeat domain-containing protein</fullName>
    </recommendedName>
</protein>
<keyword evidence="2" id="KW-0812">Transmembrane</keyword>
<evidence type="ECO:0000313" key="3">
    <source>
        <dbReference type="EMBL" id="MFD2276652.1"/>
    </source>
</evidence>
<evidence type="ECO:0000313" key="4">
    <source>
        <dbReference type="Proteomes" id="UP001597297"/>
    </source>
</evidence>
<evidence type="ECO:0000256" key="2">
    <source>
        <dbReference type="SAM" id="Phobius"/>
    </source>
</evidence>
<feature type="transmembrane region" description="Helical" evidence="2">
    <location>
        <begin position="6"/>
        <end position="23"/>
    </location>
</feature>
<feature type="region of interest" description="Disordered" evidence="1">
    <location>
        <begin position="52"/>
        <end position="72"/>
    </location>
</feature>
<gene>
    <name evidence="3" type="ORF">ACFSQZ_09255</name>
</gene>
<evidence type="ECO:0008006" key="5">
    <source>
        <dbReference type="Google" id="ProtNLM"/>
    </source>
</evidence>
<proteinExistence type="predicted"/>
<comment type="caution">
    <text evidence="3">The sequence shown here is derived from an EMBL/GenBank/DDBJ whole genome shotgun (WGS) entry which is preliminary data.</text>
</comment>
<organism evidence="3 4">
    <name type="scientific">Rubritalea spongiae</name>
    <dbReference type="NCBI Taxonomy" id="430797"/>
    <lineage>
        <taxon>Bacteria</taxon>
        <taxon>Pseudomonadati</taxon>
        <taxon>Verrucomicrobiota</taxon>
        <taxon>Verrucomicrobiia</taxon>
        <taxon>Verrucomicrobiales</taxon>
        <taxon>Rubritaleaceae</taxon>
        <taxon>Rubritalea</taxon>
    </lineage>
</organism>
<dbReference type="RefSeq" id="WP_377094599.1">
    <property type="nucleotide sequence ID" value="NZ_JBHSJM010000001.1"/>
</dbReference>
<name>A0ABW5E2M0_9BACT</name>
<keyword evidence="2" id="KW-1133">Transmembrane helix</keyword>
<reference evidence="4" key="1">
    <citation type="journal article" date="2019" name="Int. J. Syst. Evol. Microbiol.">
        <title>The Global Catalogue of Microorganisms (GCM) 10K type strain sequencing project: providing services to taxonomists for standard genome sequencing and annotation.</title>
        <authorList>
            <consortium name="The Broad Institute Genomics Platform"/>
            <consortium name="The Broad Institute Genome Sequencing Center for Infectious Disease"/>
            <person name="Wu L."/>
            <person name="Ma J."/>
        </authorList>
    </citation>
    <scope>NUCLEOTIDE SEQUENCE [LARGE SCALE GENOMIC DNA]</scope>
    <source>
        <strain evidence="4">JCM 16545</strain>
    </source>
</reference>
<keyword evidence="4" id="KW-1185">Reference proteome</keyword>
<accession>A0ABW5E2M0</accession>
<dbReference type="EMBL" id="JBHUJC010000026">
    <property type="protein sequence ID" value="MFD2276652.1"/>
    <property type="molecule type" value="Genomic_DNA"/>
</dbReference>